<name>A0ABR9N1F9_9MICO</name>
<evidence type="ECO:0000313" key="5">
    <source>
        <dbReference type="Proteomes" id="UP000625527"/>
    </source>
</evidence>
<dbReference type="PRINTS" id="PR00081">
    <property type="entry name" value="GDHRDH"/>
</dbReference>
<dbReference type="InterPro" id="IPR020904">
    <property type="entry name" value="Sc_DH/Rdtase_CS"/>
</dbReference>
<dbReference type="Proteomes" id="UP000625527">
    <property type="component" value="Unassembled WGS sequence"/>
</dbReference>
<dbReference type="PIRSF" id="PIRSF000126">
    <property type="entry name" value="11-beta-HSD1"/>
    <property type="match status" value="1"/>
</dbReference>
<keyword evidence="2" id="KW-0560">Oxidoreductase</keyword>
<dbReference type="RefSeq" id="WP_192864036.1">
    <property type="nucleotide sequence ID" value="NZ_JADAQT010000102.1"/>
</dbReference>
<dbReference type="EMBL" id="JADAQT010000102">
    <property type="protein sequence ID" value="MBE1877485.1"/>
    <property type="molecule type" value="Genomic_DNA"/>
</dbReference>
<dbReference type="PROSITE" id="PS00061">
    <property type="entry name" value="ADH_SHORT"/>
    <property type="match status" value="1"/>
</dbReference>
<organism evidence="4 5">
    <name type="scientific">Myceligenerans pegani</name>
    <dbReference type="NCBI Taxonomy" id="2776917"/>
    <lineage>
        <taxon>Bacteria</taxon>
        <taxon>Bacillati</taxon>
        <taxon>Actinomycetota</taxon>
        <taxon>Actinomycetes</taxon>
        <taxon>Micrococcales</taxon>
        <taxon>Promicromonosporaceae</taxon>
        <taxon>Myceligenerans</taxon>
    </lineage>
</organism>
<proteinExistence type="inferred from homology"/>
<dbReference type="InterPro" id="IPR057326">
    <property type="entry name" value="KR_dom"/>
</dbReference>
<dbReference type="PANTHER" id="PTHR44196">
    <property type="entry name" value="DEHYDROGENASE/REDUCTASE SDR FAMILY MEMBER 7B"/>
    <property type="match status" value="1"/>
</dbReference>
<dbReference type="PANTHER" id="PTHR44196:SF2">
    <property type="entry name" value="SHORT-CHAIN DEHYDROGENASE-RELATED"/>
    <property type="match status" value="1"/>
</dbReference>
<feature type="domain" description="Ketoreductase" evidence="3">
    <location>
        <begin position="19"/>
        <end position="199"/>
    </location>
</feature>
<sequence length="282" mass="29745">MRRRSWHATWSACPTARPDVALVTGASSGIGFAVARELAQQGYGVFVVAERGVDQAVHQLRQHTAAQVTGLEVDLALPSGVEAAVARARELDVRTFVLNAGVGVHGPFLHTPLQDELRLVDLNVRSVVHLAHLVVPNLVAAGGGRLVVVSSIAATMPAPLFGTYAASKAFLRSFAWSLRGELAGTGVTVTTVLPSATRTPFFRAAKMERTHIGRGPKSSPAMVARRAVEALQDGRAEVATGLQAKAMVAIARVLPQPTRTAFHGWFYAPGAPPPASPATYAE</sequence>
<gene>
    <name evidence="4" type="ORF">IHE71_17495</name>
</gene>
<evidence type="ECO:0000256" key="1">
    <source>
        <dbReference type="ARBA" id="ARBA00006484"/>
    </source>
</evidence>
<comment type="caution">
    <text evidence="4">The sequence shown here is derived from an EMBL/GenBank/DDBJ whole genome shotgun (WGS) entry which is preliminary data.</text>
</comment>
<dbReference type="CDD" id="cd05233">
    <property type="entry name" value="SDR_c"/>
    <property type="match status" value="1"/>
</dbReference>
<dbReference type="Gene3D" id="3.40.50.720">
    <property type="entry name" value="NAD(P)-binding Rossmann-like Domain"/>
    <property type="match status" value="1"/>
</dbReference>
<reference evidence="4 5" key="1">
    <citation type="submission" date="2020-10" db="EMBL/GenBank/DDBJ databases">
        <title>Myceligenerans pegani sp. nov., an endophytic actinomycete isolated from Peganum harmala L. in Xinjiang, China.</title>
        <authorList>
            <person name="Xin L."/>
        </authorList>
    </citation>
    <scope>NUCLEOTIDE SEQUENCE [LARGE SCALE GENOMIC DNA]</scope>
    <source>
        <strain evidence="4 5">TRM65318</strain>
    </source>
</reference>
<keyword evidence="5" id="KW-1185">Reference proteome</keyword>
<dbReference type="SMART" id="SM00822">
    <property type="entry name" value="PKS_KR"/>
    <property type="match status" value="1"/>
</dbReference>
<comment type="similarity">
    <text evidence="1">Belongs to the short-chain dehydrogenases/reductases (SDR) family.</text>
</comment>
<dbReference type="InterPro" id="IPR036291">
    <property type="entry name" value="NAD(P)-bd_dom_sf"/>
</dbReference>
<protein>
    <submittedName>
        <fullName evidence="4">SDR family NAD(P)-dependent oxidoreductase</fullName>
    </submittedName>
</protein>
<evidence type="ECO:0000259" key="3">
    <source>
        <dbReference type="SMART" id="SM00822"/>
    </source>
</evidence>
<evidence type="ECO:0000313" key="4">
    <source>
        <dbReference type="EMBL" id="MBE1877485.1"/>
    </source>
</evidence>
<dbReference type="Pfam" id="PF00106">
    <property type="entry name" value="adh_short"/>
    <property type="match status" value="1"/>
</dbReference>
<accession>A0ABR9N1F9</accession>
<dbReference type="InterPro" id="IPR002347">
    <property type="entry name" value="SDR_fam"/>
</dbReference>
<dbReference type="SUPFAM" id="SSF51735">
    <property type="entry name" value="NAD(P)-binding Rossmann-fold domains"/>
    <property type="match status" value="1"/>
</dbReference>
<evidence type="ECO:0000256" key="2">
    <source>
        <dbReference type="ARBA" id="ARBA00023002"/>
    </source>
</evidence>